<dbReference type="PROSITE" id="PS51085">
    <property type="entry name" value="2FE2S_FER_2"/>
    <property type="match status" value="1"/>
</dbReference>
<dbReference type="CDD" id="cd00207">
    <property type="entry name" value="fer2"/>
    <property type="match status" value="1"/>
</dbReference>
<dbReference type="SUPFAM" id="SSF53067">
    <property type="entry name" value="Actin-like ATPase domain"/>
    <property type="match status" value="1"/>
</dbReference>
<proteinExistence type="predicted"/>
<dbReference type="EMBL" id="FMKA01000017">
    <property type="protein sequence ID" value="SCP98129.1"/>
    <property type="molecule type" value="Genomic_DNA"/>
</dbReference>
<feature type="domain" description="2Fe-2S ferredoxin-type" evidence="1">
    <location>
        <begin position="232"/>
        <end position="325"/>
    </location>
</feature>
<dbReference type="PANTHER" id="PTHR42895:SF2">
    <property type="entry name" value="IRON-SULFUR CLUSTER PROTEIN"/>
    <property type="match status" value="1"/>
</dbReference>
<dbReference type="RefSeq" id="WP_091234992.1">
    <property type="nucleotide sequence ID" value="NZ_FMKA01000017.1"/>
</dbReference>
<dbReference type="InterPro" id="IPR027980">
    <property type="entry name" value="RACo_C"/>
</dbReference>
<keyword evidence="3" id="KW-1185">Reference proteome</keyword>
<evidence type="ECO:0000259" key="1">
    <source>
        <dbReference type="PROSITE" id="PS51085"/>
    </source>
</evidence>
<dbReference type="InterPro" id="IPR041414">
    <property type="entry name" value="Raco-like_middle"/>
</dbReference>
<protein>
    <submittedName>
        <fullName evidence="2">Uncharacterized 2Fe-2 and 4Fe-4S clusters-containing protein, contains DUF4445 domain</fullName>
    </submittedName>
</protein>
<dbReference type="InterPro" id="IPR043129">
    <property type="entry name" value="ATPase_NBD"/>
</dbReference>
<evidence type="ECO:0000313" key="2">
    <source>
        <dbReference type="EMBL" id="SCP98129.1"/>
    </source>
</evidence>
<dbReference type="GO" id="GO:0008705">
    <property type="term" value="F:methionine synthase activity"/>
    <property type="evidence" value="ECO:0007669"/>
    <property type="project" value="InterPro"/>
</dbReference>
<dbReference type="Gene3D" id="3.10.20.30">
    <property type="match status" value="1"/>
</dbReference>
<dbReference type="OrthoDB" id="9810588at2"/>
<dbReference type="PANTHER" id="PTHR42895">
    <property type="entry name" value="IRON-SULFUR CLUSTER-BINDING PROTEIN-RELATED"/>
    <property type="match status" value="1"/>
</dbReference>
<dbReference type="Pfam" id="PF14574">
    <property type="entry name" value="RACo_C_ter"/>
    <property type="match status" value="1"/>
</dbReference>
<dbReference type="InterPro" id="IPR042259">
    <property type="entry name" value="Raco-like_middle_sf"/>
</dbReference>
<dbReference type="GO" id="GO:0051536">
    <property type="term" value="F:iron-sulfur cluster binding"/>
    <property type="evidence" value="ECO:0007669"/>
    <property type="project" value="InterPro"/>
</dbReference>
<dbReference type="InterPro" id="IPR001041">
    <property type="entry name" value="2Fe-2S_ferredoxin-type"/>
</dbReference>
<dbReference type="InterPro" id="IPR052911">
    <property type="entry name" value="Corrinoid_activation_enz"/>
</dbReference>
<dbReference type="AlphaFoldDB" id="A0A1D3TVG2"/>
<dbReference type="InterPro" id="IPR037010">
    <property type="entry name" value="VitB12-dep_Met_synth_activ_sf"/>
</dbReference>
<dbReference type="SUPFAM" id="SSF54292">
    <property type="entry name" value="2Fe-2S ferredoxin-like"/>
    <property type="match status" value="1"/>
</dbReference>
<dbReference type="Gene3D" id="3.30.420.480">
    <property type="entry name" value="Domain of unknown function (DUF4445)"/>
    <property type="match status" value="1"/>
</dbReference>
<dbReference type="SUPFAM" id="SSF56507">
    <property type="entry name" value="Methionine synthase activation domain-like"/>
    <property type="match status" value="1"/>
</dbReference>
<dbReference type="Pfam" id="PF17651">
    <property type="entry name" value="Raco_middle"/>
    <property type="match status" value="1"/>
</dbReference>
<organism evidence="2 3">
    <name type="scientific">Anaerobium acetethylicum</name>
    <dbReference type="NCBI Taxonomy" id="1619234"/>
    <lineage>
        <taxon>Bacteria</taxon>
        <taxon>Bacillati</taxon>
        <taxon>Bacillota</taxon>
        <taxon>Clostridia</taxon>
        <taxon>Lachnospirales</taxon>
        <taxon>Lachnospiraceae</taxon>
        <taxon>Anaerobium</taxon>
    </lineage>
</organism>
<accession>A0A1D3TVG2</accession>
<dbReference type="InterPro" id="IPR012675">
    <property type="entry name" value="Beta-grasp_dom_sf"/>
</dbReference>
<reference evidence="2 3" key="1">
    <citation type="submission" date="2016-09" db="EMBL/GenBank/DDBJ databases">
        <authorList>
            <person name="Capua I."/>
            <person name="De Benedictis P."/>
            <person name="Joannis T."/>
            <person name="Lombin L.H."/>
            <person name="Cattoli G."/>
        </authorList>
    </citation>
    <scope>NUCLEOTIDE SEQUENCE [LARGE SCALE GENOMIC DNA]</scope>
    <source>
        <strain evidence="2 3">GluBS11</strain>
    </source>
</reference>
<name>A0A1D3TVG2_9FIRM</name>
<evidence type="ECO:0000313" key="3">
    <source>
        <dbReference type="Proteomes" id="UP000199315"/>
    </source>
</evidence>
<dbReference type="Proteomes" id="UP000199315">
    <property type="component" value="Unassembled WGS sequence"/>
</dbReference>
<gene>
    <name evidence="2" type="ORF">SAMN05421730_10177</name>
</gene>
<sequence length="747" mass="82002">MEKCGQVQKSENSKMNNFENHKLISDFNIKINRDTVMHIMDCRKDSPVYEEVLQEYEELEKEISALIEPAAIIKFGRLEAEVKLEGLENGAPVVYVLATAGLDISELSSRYFAEGDYLRGMLADAMADDYLFQTDSEVQKIIREECRLRRLGIRQRFEAPGTMPMEMQKAILDETEAYERLKIDITTGYMFTAVKTTGYLLEVTEDENDFHADQNCEACEAVGCKRRKVAETGVKVTSGDSVYEIGCKEKESLLEAMVRNGIFVSAVCGGNGKCGKCSIQVIEGELEITAADREVFGQEELAAGFRLSCRAYPKAGCSIKLAAGNESDFEILSDYRNEDDEKSKAGEDSYLIGIDIGTTTIAITLVGAESKRTVKTFTIVNKQRAYGADVISRIQSSNEGKMEELRDSVRESLNLGIREIVESTRIAKSSIKKIAVSGNTTMQHLLLGYSCETLGVFPFTPVDVGLTEKPFLEIMGNDYLQSPVVLLPGISTFVGSDIVSGLLLCDFDRKKEISMLIDLGTNCEMAIGNSERILVCSTAAGPAFEGGNIQNGTGSIPGAISSVSIEDGKAIYETIAGKQPVGICGTGAIETVAELLRADLIDETGRLDEAYFEEGYELARNPEGRSIVFTQKDIREIQLAKSAVRAGIETLAERYGTELDAIASVYIAGGFGFKVDISKAVYIGLLPEEFSGKIETVGNSSLGGAVRYLTEDGADKRVEKIVEASEEINLSGDKFFNERYMEYMYFE</sequence>
<dbReference type="InterPro" id="IPR036010">
    <property type="entry name" value="2Fe-2S_ferredoxin-like_sf"/>
</dbReference>
<dbReference type="Gene3D" id="3.40.109.40">
    <property type="match status" value="1"/>
</dbReference>
<dbReference type="STRING" id="1619234.SAMN05421730_10177"/>
<dbReference type="Pfam" id="PF00111">
    <property type="entry name" value="Fer2"/>
    <property type="match status" value="1"/>
</dbReference>